<dbReference type="InterPro" id="IPR001173">
    <property type="entry name" value="Glyco_trans_2-like"/>
</dbReference>
<keyword evidence="3" id="KW-0328">Glycosyltransferase</keyword>
<dbReference type="AlphaFoldDB" id="A0A7W7WTG2"/>
<dbReference type="Gene3D" id="3.90.550.10">
    <property type="entry name" value="Spore Coat Polysaccharide Biosynthesis Protein SpsA, Chain A"/>
    <property type="match status" value="1"/>
</dbReference>
<comment type="caution">
    <text evidence="6">The sequence shown here is derived from an EMBL/GenBank/DDBJ whole genome shotgun (WGS) entry which is preliminary data.</text>
</comment>
<evidence type="ECO:0000256" key="2">
    <source>
        <dbReference type="ARBA" id="ARBA00006739"/>
    </source>
</evidence>
<accession>A0A7W7WTG2</accession>
<dbReference type="PANTHER" id="PTHR43179:SF12">
    <property type="entry name" value="GALACTOFURANOSYLTRANSFERASE GLFT2"/>
    <property type="match status" value="1"/>
</dbReference>
<reference evidence="6 7" key="1">
    <citation type="submission" date="2020-08" db="EMBL/GenBank/DDBJ databases">
        <title>Sequencing the genomes of 1000 actinobacteria strains.</title>
        <authorList>
            <person name="Klenk H.-P."/>
        </authorList>
    </citation>
    <scope>NUCLEOTIDE SEQUENCE [LARGE SCALE GENOMIC DNA]</scope>
    <source>
        <strain evidence="6 7">DSM 45084</strain>
    </source>
</reference>
<dbReference type="EMBL" id="JACHJS010000001">
    <property type="protein sequence ID" value="MBB4963166.1"/>
    <property type="molecule type" value="Genomic_DNA"/>
</dbReference>
<dbReference type="RefSeq" id="WP_312865447.1">
    <property type="nucleotide sequence ID" value="NZ_BAABAI010000004.1"/>
</dbReference>
<proteinExistence type="inferred from homology"/>
<evidence type="ECO:0000256" key="1">
    <source>
        <dbReference type="ARBA" id="ARBA00004776"/>
    </source>
</evidence>
<protein>
    <recommendedName>
        <fullName evidence="5">Glycosyltransferase 2-like domain-containing protein</fullName>
    </recommendedName>
</protein>
<feature type="domain" description="Glycosyltransferase 2-like" evidence="5">
    <location>
        <begin position="6"/>
        <end position="159"/>
    </location>
</feature>
<evidence type="ECO:0000259" key="5">
    <source>
        <dbReference type="Pfam" id="PF00535"/>
    </source>
</evidence>
<evidence type="ECO:0000256" key="3">
    <source>
        <dbReference type="ARBA" id="ARBA00022676"/>
    </source>
</evidence>
<evidence type="ECO:0000313" key="7">
    <source>
        <dbReference type="Proteomes" id="UP000542674"/>
    </source>
</evidence>
<comment type="similarity">
    <text evidence="2">Belongs to the glycosyltransferase 2 family.</text>
</comment>
<dbReference type="GO" id="GO:0016757">
    <property type="term" value="F:glycosyltransferase activity"/>
    <property type="evidence" value="ECO:0007669"/>
    <property type="project" value="UniProtKB-KW"/>
</dbReference>
<name>A0A7W7WTG2_9PSEU</name>
<comment type="pathway">
    <text evidence="1">Cell wall biogenesis; cell wall polysaccharide biosynthesis.</text>
</comment>
<dbReference type="Proteomes" id="UP000542674">
    <property type="component" value="Unassembled WGS sequence"/>
</dbReference>
<evidence type="ECO:0000256" key="4">
    <source>
        <dbReference type="ARBA" id="ARBA00022679"/>
    </source>
</evidence>
<dbReference type="Pfam" id="PF00535">
    <property type="entry name" value="Glycos_transf_2"/>
    <property type="match status" value="1"/>
</dbReference>
<dbReference type="InterPro" id="IPR029044">
    <property type="entry name" value="Nucleotide-diphossugar_trans"/>
</dbReference>
<dbReference type="SUPFAM" id="SSF53448">
    <property type="entry name" value="Nucleotide-diphospho-sugar transferases"/>
    <property type="match status" value="1"/>
</dbReference>
<keyword evidence="7" id="KW-1185">Reference proteome</keyword>
<organism evidence="6 7">
    <name type="scientific">Saccharothrix violaceirubra</name>
    <dbReference type="NCBI Taxonomy" id="413306"/>
    <lineage>
        <taxon>Bacteria</taxon>
        <taxon>Bacillati</taxon>
        <taxon>Actinomycetota</taxon>
        <taxon>Actinomycetes</taxon>
        <taxon>Pseudonocardiales</taxon>
        <taxon>Pseudonocardiaceae</taxon>
        <taxon>Saccharothrix</taxon>
    </lineage>
</organism>
<evidence type="ECO:0000313" key="6">
    <source>
        <dbReference type="EMBL" id="MBB4963166.1"/>
    </source>
</evidence>
<keyword evidence="4" id="KW-0808">Transferase</keyword>
<gene>
    <name evidence="6" type="ORF">F4559_000525</name>
</gene>
<sequence length="302" mass="33031">MSIRSTVVVVTWRGRDHVGPCLDALQHQRPHRTIVVDNASDDGTADVLAARPETAVRLPANVGYAGALAAALDRIDTEFVAWLNDDAEPAPDWLATLEQALDDDPGAAAVSSTIVLHDGRTQSVGVKLTEDGHGADHTGEGDVFGFNGGAALVRTAALKRAGGVPKEFFCYYEDTDTSWRLRLAGHRVITSPARVRHRHGASTRPGSRLFHRWNERNRLLMLLRCAPAGIAAAQLARFVALTLVLPLRRRVPAAWNFRFGLRVQVVGEVFLRMPVVLAQRGAIGRRSTVSRHAVWTGRLEQR</sequence>
<dbReference type="PANTHER" id="PTHR43179">
    <property type="entry name" value="RHAMNOSYLTRANSFERASE WBBL"/>
    <property type="match status" value="1"/>
</dbReference>